<dbReference type="CDD" id="cd06171">
    <property type="entry name" value="Sigma70_r4"/>
    <property type="match status" value="1"/>
</dbReference>
<protein>
    <submittedName>
        <fullName evidence="7">RNA polymerase sigma-70 factor (ECF subfamily)</fullName>
    </submittedName>
</protein>
<evidence type="ECO:0000256" key="2">
    <source>
        <dbReference type="ARBA" id="ARBA00023015"/>
    </source>
</evidence>
<reference evidence="7 8" key="1">
    <citation type="submission" date="2018-06" db="EMBL/GenBank/DDBJ databases">
        <title>Genomic Encyclopedia of Archaeal and Bacterial Type Strains, Phase II (KMG-II): from individual species to whole genera.</title>
        <authorList>
            <person name="Goeker M."/>
        </authorList>
    </citation>
    <scope>NUCLEOTIDE SEQUENCE [LARGE SCALE GENOMIC DNA]</scope>
    <source>
        <strain evidence="7 8">T4</strain>
    </source>
</reference>
<evidence type="ECO:0000259" key="5">
    <source>
        <dbReference type="Pfam" id="PF04542"/>
    </source>
</evidence>
<dbReference type="GO" id="GO:0016987">
    <property type="term" value="F:sigma factor activity"/>
    <property type="evidence" value="ECO:0007669"/>
    <property type="project" value="UniProtKB-KW"/>
</dbReference>
<dbReference type="Proteomes" id="UP000248917">
    <property type="component" value="Unassembled WGS sequence"/>
</dbReference>
<feature type="domain" description="RNA polymerase sigma factor 70 region 4 type 2" evidence="6">
    <location>
        <begin position="121"/>
        <end position="170"/>
    </location>
</feature>
<dbReference type="EMBL" id="QKTX01000001">
    <property type="protein sequence ID" value="PZV87144.1"/>
    <property type="molecule type" value="Genomic_DNA"/>
</dbReference>
<dbReference type="InterPro" id="IPR039425">
    <property type="entry name" value="RNA_pol_sigma-70-like"/>
</dbReference>
<evidence type="ECO:0000259" key="6">
    <source>
        <dbReference type="Pfam" id="PF08281"/>
    </source>
</evidence>
<dbReference type="Gene3D" id="1.10.1740.10">
    <property type="match status" value="1"/>
</dbReference>
<dbReference type="InterPro" id="IPR013325">
    <property type="entry name" value="RNA_pol_sigma_r2"/>
</dbReference>
<gene>
    <name evidence="7" type="ORF">CLV31_10116</name>
</gene>
<evidence type="ECO:0000256" key="3">
    <source>
        <dbReference type="ARBA" id="ARBA00023082"/>
    </source>
</evidence>
<dbReference type="SUPFAM" id="SSF88946">
    <property type="entry name" value="Sigma2 domain of RNA polymerase sigma factors"/>
    <property type="match status" value="1"/>
</dbReference>
<evidence type="ECO:0000256" key="1">
    <source>
        <dbReference type="ARBA" id="ARBA00010641"/>
    </source>
</evidence>
<dbReference type="InterPro" id="IPR013249">
    <property type="entry name" value="RNA_pol_sigma70_r4_t2"/>
</dbReference>
<dbReference type="PANTHER" id="PTHR43133">
    <property type="entry name" value="RNA POLYMERASE ECF-TYPE SIGMA FACTO"/>
    <property type="match status" value="1"/>
</dbReference>
<proteinExistence type="inferred from homology"/>
<dbReference type="InterPro" id="IPR014284">
    <property type="entry name" value="RNA_pol_sigma-70_dom"/>
</dbReference>
<evidence type="ECO:0000313" key="7">
    <source>
        <dbReference type="EMBL" id="PZV87144.1"/>
    </source>
</evidence>
<dbReference type="GO" id="GO:0006352">
    <property type="term" value="P:DNA-templated transcription initiation"/>
    <property type="evidence" value="ECO:0007669"/>
    <property type="project" value="InterPro"/>
</dbReference>
<keyword evidence="3" id="KW-0731">Sigma factor</keyword>
<name>A0A326RYK8_9BACT</name>
<comment type="similarity">
    <text evidence="1">Belongs to the sigma-70 factor family. ECF subfamily.</text>
</comment>
<dbReference type="Pfam" id="PF04542">
    <property type="entry name" value="Sigma70_r2"/>
    <property type="match status" value="1"/>
</dbReference>
<keyword evidence="2" id="KW-0805">Transcription regulation</keyword>
<evidence type="ECO:0000256" key="4">
    <source>
        <dbReference type="ARBA" id="ARBA00023163"/>
    </source>
</evidence>
<dbReference type="Pfam" id="PF08281">
    <property type="entry name" value="Sigma70_r4_2"/>
    <property type="match status" value="1"/>
</dbReference>
<dbReference type="NCBIfam" id="TIGR02985">
    <property type="entry name" value="Sig70_bacteroi1"/>
    <property type="match status" value="1"/>
</dbReference>
<dbReference type="InterPro" id="IPR013324">
    <property type="entry name" value="RNA_pol_sigma_r3/r4-like"/>
</dbReference>
<dbReference type="GO" id="GO:0003677">
    <property type="term" value="F:DNA binding"/>
    <property type="evidence" value="ECO:0007669"/>
    <property type="project" value="InterPro"/>
</dbReference>
<keyword evidence="8" id="KW-1185">Reference proteome</keyword>
<dbReference type="PANTHER" id="PTHR43133:SF46">
    <property type="entry name" value="RNA POLYMERASE SIGMA-70 FACTOR ECF SUBFAMILY"/>
    <property type="match status" value="1"/>
</dbReference>
<organism evidence="7 8">
    <name type="scientific">Algoriphagus aquaeductus</name>
    <dbReference type="NCBI Taxonomy" id="475299"/>
    <lineage>
        <taxon>Bacteria</taxon>
        <taxon>Pseudomonadati</taxon>
        <taxon>Bacteroidota</taxon>
        <taxon>Cytophagia</taxon>
        <taxon>Cytophagales</taxon>
        <taxon>Cyclobacteriaceae</taxon>
        <taxon>Algoriphagus</taxon>
    </lineage>
</organism>
<comment type="caution">
    <text evidence="7">The sequence shown here is derived from an EMBL/GenBank/DDBJ whole genome shotgun (WGS) entry which is preliminary data.</text>
</comment>
<dbReference type="Gene3D" id="1.10.10.10">
    <property type="entry name" value="Winged helix-like DNA-binding domain superfamily/Winged helix DNA-binding domain"/>
    <property type="match status" value="1"/>
</dbReference>
<dbReference type="RefSeq" id="WP_111391247.1">
    <property type="nucleotide sequence ID" value="NZ_QKTX01000001.1"/>
</dbReference>
<dbReference type="OrthoDB" id="1524077at2"/>
<dbReference type="NCBIfam" id="TIGR02937">
    <property type="entry name" value="sigma70-ECF"/>
    <property type="match status" value="1"/>
</dbReference>
<evidence type="ECO:0000313" key="8">
    <source>
        <dbReference type="Proteomes" id="UP000248917"/>
    </source>
</evidence>
<dbReference type="InterPro" id="IPR014327">
    <property type="entry name" value="RNA_pol_sigma70_bacteroid"/>
</dbReference>
<dbReference type="InterPro" id="IPR007627">
    <property type="entry name" value="RNA_pol_sigma70_r2"/>
</dbReference>
<dbReference type="InterPro" id="IPR036388">
    <property type="entry name" value="WH-like_DNA-bd_sf"/>
</dbReference>
<feature type="domain" description="RNA polymerase sigma-70 region 2" evidence="5">
    <location>
        <begin position="23"/>
        <end position="89"/>
    </location>
</feature>
<dbReference type="SUPFAM" id="SSF88659">
    <property type="entry name" value="Sigma3 and sigma4 domains of RNA polymerase sigma factors"/>
    <property type="match status" value="1"/>
</dbReference>
<sequence>MQASDQLVFSAIQNGEISSFEMLFKTHYAPLCRFALGYLGDKDEAEEVVQGMFLGFWEKRISIQIESSLKAYLYRSVRNACLNELKRQKIRSHHASSVLKEGEPQDQSSDRLALKKELESRIEEAIRSLPSQCGLIFRMSRFEELKYQEIADQLGISIKTVENQMGKALKIMREQLRDYLPMILVLLGNWMEK</sequence>
<dbReference type="AlphaFoldDB" id="A0A326RYK8"/>
<accession>A0A326RYK8</accession>
<keyword evidence="4" id="KW-0804">Transcription</keyword>